<gene>
    <name evidence="2" type="ORF">E7203_12545</name>
</gene>
<proteinExistence type="predicted"/>
<evidence type="ECO:0000313" key="3">
    <source>
        <dbReference type="Proteomes" id="UP000772151"/>
    </source>
</evidence>
<evidence type="ECO:0000313" key="2">
    <source>
        <dbReference type="EMBL" id="MBE6086252.1"/>
    </source>
</evidence>
<reference evidence="2" key="1">
    <citation type="submission" date="2019-04" db="EMBL/GenBank/DDBJ databases">
        <title>Evolution of Biomass-Degrading Anaerobic Consortia Revealed by Metagenomics.</title>
        <authorList>
            <person name="Peng X."/>
        </authorList>
    </citation>
    <scope>NUCLEOTIDE SEQUENCE</scope>
    <source>
        <strain evidence="2">SIG242</strain>
    </source>
</reference>
<sequence length="155" mass="17727">MMNMLTSNRKGVLRNCPICEKLFSDTGIGVCQKCYDKMRDYENQINDFVKTHPHCTVKDIVKQTKIPLRFATNMINKGQFVAGGKISYPCSRCGKAITSGLYCGSCMSMVHQATIKAKQLENERRAKEEQERIKRKYLKKKESGLNILKILRGEK</sequence>
<name>A0A927WGE0_SELRU</name>
<dbReference type="EMBL" id="SVCA01000014">
    <property type="protein sequence ID" value="MBE6086252.1"/>
    <property type="molecule type" value="Genomic_DNA"/>
</dbReference>
<evidence type="ECO:0000256" key="1">
    <source>
        <dbReference type="SAM" id="Coils"/>
    </source>
</evidence>
<feature type="coiled-coil region" evidence="1">
    <location>
        <begin position="110"/>
        <end position="140"/>
    </location>
</feature>
<keyword evidence="1" id="KW-0175">Coiled coil</keyword>
<comment type="caution">
    <text evidence="2">The sequence shown here is derived from an EMBL/GenBank/DDBJ whole genome shotgun (WGS) entry which is preliminary data.</text>
</comment>
<dbReference type="AlphaFoldDB" id="A0A927WGE0"/>
<protein>
    <recommendedName>
        <fullName evidence="4">Flagellar operon protein TIGR03826</fullName>
    </recommendedName>
</protein>
<accession>A0A927WGE0</accession>
<organism evidence="2 3">
    <name type="scientific">Selenomonas ruminantium</name>
    <dbReference type="NCBI Taxonomy" id="971"/>
    <lineage>
        <taxon>Bacteria</taxon>
        <taxon>Bacillati</taxon>
        <taxon>Bacillota</taxon>
        <taxon>Negativicutes</taxon>
        <taxon>Selenomonadales</taxon>
        <taxon>Selenomonadaceae</taxon>
        <taxon>Selenomonas</taxon>
    </lineage>
</organism>
<dbReference type="Proteomes" id="UP000772151">
    <property type="component" value="Unassembled WGS sequence"/>
</dbReference>
<dbReference type="RefSeq" id="WP_303670370.1">
    <property type="nucleotide sequence ID" value="NZ_SVCA01000014.1"/>
</dbReference>
<evidence type="ECO:0008006" key="4">
    <source>
        <dbReference type="Google" id="ProtNLM"/>
    </source>
</evidence>